<evidence type="ECO:0000256" key="1">
    <source>
        <dbReference type="SAM" id="Phobius"/>
    </source>
</evidence>
<keyword evidence="1" id="KW-1133">Transmembrane helix</keyword>
<evidence type="ECO:0000313" key="2">
    <source>
        <dbReference type="EMBL" id="MCY1142621.1"/>
    </source>
</evidence>
<dbReference type="Proteomes" id="UP001151002">
    <property type="component" value="Unassembled WGS sequence"/>
</dbReference>
<accession>A0ABT4B833</accession>
<reference evidence="2" key="1">
    <citation type="submission" date="2022-11" db="EMBL/GenBank/DDBJ databases">
        <authorList>
            <person name="Somphong A."/>
            <person name="Phongsopitanun W."/>
        </authorList>
    </citation>
    <scope>NUCLEOTIDE SEQUENCE</scope>
    <source>
        <strain evidence="2">Pm04-4</strain>
    </source>
</reference>
<keyword evidence="1" id="KW-0812">Transmembrane</keyword>
<dbReference type="Pfam" id="PF19487">
    <property type="entry name" value="DUF6023"/>
    <property type="match status" value="1"/>
</dbReference>
<dbReference type="EMBL" id="JAPNTZ010000012">
    <property type="protein sequence ID" value="MCY1142621.1"/>
    <property type="molecule type" value="Genomic_DNA"/>
</dbReference>
<dbReference type="RefSeq" id="WP_267567080.1">
    <property type="nucleotide sequence ID" value="NZ_JAPNTZ010000012.1"/>
</dbReference>
<organism evidence="2 3">
    <name type="scientific">Paractinoplanes pyxinae</name>
    <dbReference type="NCBI Taxonomy" id="2997416"/>
    <lineage>
        <taxon>Bacteria</taxon>
        <taxon>Bacillati</taxon>
        <taxon>Actinomycetota</taxon>
        <taxon>Actinomycetes</taxon>
        <taxon>Micromonosporales</taxon>
        <taxon>Micromonosporaceae</taxon>
        <taxon>Paractinoplanes</taxon>
    </lineage>
</organism>
<protein>
    <submittedName>
        <fullName evidence="2">DUF6023 family protein</fullName>
    </submittedName>
</protein>
<name>A0ABT4B833_9ACTN</name>
<sequence length="152" mass="16232">MTGERARGAVLYATAGLVVAGGGVWWFLSAPPERGNAQINEWRAAVERELPDTRSQADAATAVLGAGADQSFEASVETGEYRVSLICRGGPETVVRVSLSQYGRDSGLGLQCSDQRPPNTFKVGLGDVVRLNVVVSDDGPVVFRYSVERVFD</sequence>
<proteinExistence type="predicted"/>
<dbReference type="InterPro" id="IPR046065">
    <property type="entry name" value="DUF6023"/>
</dbReference>
<keyword evidence="1" id="KW-0472">Membrane</keyword>
<comment type="caution">
    <text evidence="2">The sequence shown here is derived from an EMBL/GenBank/DDBJ whole genome shotgun (WGS) entry which is preliminary data.</text>
</comment>
<feature type="transmembrane region" description="Helical" evidence="1">
    <location>
        <begin position="9"/>
        <end position="28"/>
    </location>
</feature>
<keyword evidence="3" id="KW-1185">Reference proteome</keyword>
<evidence type="ECO:0000313" key="3">
    <source>
        <dbReference type="Proteomes" id="UP001151002"/>
    </source>
</evidence>
<gene>
    <name evidence="2" type="ORF">OWR29_31880</name>
</gene>